<reference evidence="1 2" key="1">
    <citation type="submission" date="2021-01" db="EMBL/GenBank/DDBJ databases">
        <title>Genomic Encyclopedia of Type Strains, Phase IV (KMG-IV): sequencing the most valuable type-strain genomes for metagenomic binning, comparative biology and taxonomic classification.</title>
        <authorList>
            <person name="Goeker M."/>
        </authorList>
    </citation>
    <scope>NUCLEOTIDE SEQUENCE [LARGE SCALE GENOMIC DNA]</scope>
    <source>
        <strain evidence="1 2">DSM 104297</strain>
    </source>
</reference>
<dbReference type="Pfam" id="PF08892">
    <property type="entry name" value="YqcI_YcgG"/>
    <property type="match status" value="1"/>
</dbReference>
<accession>A0ABS2QXU1</accession>
<sequence>MKTSFIYSEQEIIEATTVPNWGKVAFESFKSDLLSESAPFPCVLGVEGFKHNLLRFGFCASPYDESDMKQCALALRQYLREFRSLGRYTSFVMFFKPEKTKTMQQYEKMFWDTLETLHSLDEELWPDDIPLHPNDPLWEFCFGGEPIFVVCNTPAHQSRKSRRSHTFMITFQPRWVFEGISEDTKIGNSVKRIVRNRLKMYDEVHPHPELGWYGNAQNREWKQYFLHDTNDEVTTKCPFLSKERNSYENKKSLY</sequence>
<dbReference type="RefSeq" id="WP_205187714.1">
    <property type="nucleotide sequence ID" value="NZ_JAFBFC010000004.1"/>
</dbReference>
<protein>
    <submittedName>
        <fullName evidence="1">FPC/CPF motif-containing protein YcgG</fullName>
    </submittedName>
</protein>
<comment type="caution">
    <text evidence="1">The sequence shown here is derived from an EMBL/GenBank/DDBJ whole genome shotgun (WGS) entry which is preliminary data.</text>
</comment>
<gene>
    <name evidence="1" type="ORF">JOC83_002616</name>
</gene>
<organism evidence="1 2">
    <name type="scientific">Priestia iocasae</name>
    <dbReference type="NCBI Taxonomy" id="2291674"/>
    <lineage>
        <taxon>Bacteria</taxon>
        <taxon>Bacillati</taxon>
        <taxon>Bacillota</taxon>
        <taxon>Bacilli</taxon>
        <taxon>Bacillales</taxon>
        <taxon>Bacillaceae</taxon>
        <taxon>Priestia</taxon>
    </lineage>
</organism>
<evidence type="ECO:0000313" key="2">
    <source>
        <dbReference type="Proteomes" id="UP000809829"/>
    </source>
</evidence>
<dbReference type="PANTHER" id="PTHR40045:SF1">
    <property type="entry name" value="YQCI_YCGG FAMILY PROTEIN"/>
    <property type="match status" value="1"/>
</dbReference>
<dbReference type="PANTHER" id="PTHR40045">
    <property type="entry name" value="YCGG FAMILY PROTEIN"/>
    <property type="match status" value="1"/>
</dbReference>
<dbReference type="InterPro" id="IPR014988">
    <property type="entry name" value="Uncharacterised_YqcI/YcgG"/>
</dbReference>
<proteinExistence type="predicted"/>
<dbReference type="EMBL" id="JAFBFC010000004">
    <property type="protein sequence ID" value="MBM7703767.1"/>
    <property type="molecule type" value="Genomic_DNA"/>
</dbReference>
<dbReference type="Proteomes" id="UP000809829">
    <property type="component" value="Unassembled WGS sequence"/>
</dbReference>
<keyword evidence="2" id="KW-1185">Reference proteome</keyword>
<evidence type="ECO:0000313" key="1">
    <source>
        <dbReference type="EMBL" id="MBM7703767.1"/>
    </source>
</evidence>
<name>A0ABS2QXU1_9BACI</name>